<dbReference type="Proteomes" id="UP000265520">
    <property type="component" value="Unassembled WGS sequence"/>
</dbReference>
<proteinExistence type="predicted"/>
<feature type="region of interest" description="Disordered" evidence="1">
    <location>
        <begin position="1"/>
        <end position="121"/>
    </location>
</feature>
<evidence type="ECO:0000313" key="3">
    <source>
        <dbReference type="Proteomes" id="UP000265520"/>
    </source>
</evidence>
<dbReference type="EMBL" id="LXQA010270017">
    <property type="protein sequence ID" value="MCI39650.1"/>
    <property type="molecule type" value="Genomic_DNA"/>
</dbReference>
<feature type="compositionally biased region" description="Basic residues" evidence="1">
    <location>
        <begin position="68"/>
        <end position="84"/>
    </location>
</feature>
<protein>
    <submittedName>
        <fullName evidence="2">Uncharacterized protein</fullName>
    </submittedName>
</protein>
<accession>A0A392RV33</accession>
<feature type="compositionally biased region" description="Polar residues" evidence="1">
    <location>
        <begin position="102"/>
        <end position="121"/>
    </location>
</feature>
<sequence>KGNSPSLGYLQRRDKPTKNYHGKETTTVKNSYREAKEQPDSTEPGEKRTTSNPGNKSLTLQQQLLRTPPRRSNKVIHEKVKRKILPPPPTARDQSARRLACPSSTNHTNPEENTTIHRQPT</sequence>
<reference evidence="2 3" key="1">
    <citation type="journal article" date="2018" name="Front. Plant Sci.">
        <title>Red Clover (Trifolium pratense) and Zigzag Clover (T. medium) - A Picture of Genomic Similarities and Differences.</title>
        <authorList>
            <person name="Dluhosova J."/>
            <person name="Istvanek J."/>
            <person name="Nedelnik J."/>
            <person name="Repkova J."/>
        </authorList>
    </citation>
    <scope>NUCLEOTIDE SEQUENCE [LARGE SCALE GENOMIC DNA]</scope>
    <source>
        <strain evidence="3">cv. 10/8</strain>
        <tissue evidence="2">Leaf</tissue>
    </source>
</reference>
<feature type="non-terminal residue" evidence="2">
    <location>
        <position position="1"/>
    </location>
</feature>
<feature type="compositionally biased region" description="Low complexity" evidence="1">
    <location>
        <begin position="58"/>
        <end position="67"/>
    </location>
</feature>
<comment type="caution">
    <text evidence="2">The sequence shown here is derived from an EMBL/GenBank/DDBJ whole genome shotgun (WGS) entry which is preliminary data.</text>
</comment>
<feature type="non-terminal residue" evidence="2">
    <location>
        <position position="121"/>
    </location>
</feature>
<feature type="compositionally biased region" description="Basic and acidic residues" evidence="1">
    <location>
        <begin position="11"/>
        <end position="49"/>
    </location>
</feature>
<dbReference type="AlphaFoldDB" id="A0A392RV33"/>
<evidence type="ECO:0000256" key="1">
    <source>
        <dbReference type="SAM" id="MobiDB-lite"/>
    </source>
</evidence>
<keyword evidence="3" id="KW-1185">Reference proteome</keyword>
<organism evidence="2 3">
    <name type="scientific">Trifolium medium</name>
    <dbReference type="NCBI Taxonomy" id="97028"/>
    <lineage>
        <taxon>Eukaryota</taxon>
        <taxon>Viridiplantae</taxon>
        <taxon>Streptophyta</taxon>
        <taxon>Embryophyta</taxon>
        <taxon>Tracheophyta</taxon>
        <taxon>Spermatophyta</taxon>
        <taxon>Magnoliopsida</taxon>
        <taxon>eudicotyledons</taxon>
        <taxon>Gunneridae</taxon>
        <taxon>Pentapetalae</taxon>
        <taxon>rosids</taxon>
        <taxon>fabids</taxon>
        <taxon>Fabales</taxon>
        <taxon>Fabaceae</taxon>
        <taxon>Papilionoideae</taxon>
        <taxon>50 kb inversion clade</taxon>
        <taxon>NPAAA clade</taxon>
        <taxon>Hologalegina</taxon>
        <taxon>IRL clade</taxon>
        <taxon>Trifolieae</taxon>
        <taxon>Trifolium</taxon>
    </lineage>
</organism>
<name>A0A392RV33_9FABA</name>
<evidence type="ECO:0000313" key="2">
    <source>
        <dbReference type="EMBL" id="MCI39650.1"/>
    </source>
</evidence>